<dbReference type="AlphaFoldDB" id="A0A448X2Y0"/>
<dbReference type="EMBL" id="CAAALY010081270">
    <property type="protein sequence ID" value="VEL26582.1"/>
    <property type="molecule type" value="Genomic_DNA"/>
</dbReference>
<protein>
    <submittedName>
        <fullName evidence="1">Uncharacterized protein</fullName>
    </submittedName>
</protein>
<keyword evidence="2" id="KW-1185">Reference proteome</keyword>
<gene>
    <name evidence="1" type="ORF">PXEA_LOCUS20022</name>
</gene>
<evidence type="ECO:0000313" key="1">
    <source>
        <dbReference type="EMBL" id="VEL26582.1"/>
    </source>
</evidence>
<proteinExistence type="predicted"/>
<organism evidence="1 2">
    <name type="scientific">Protopolystoma xenopodis</name>
    <dbReference type="NCBI Taxonomy" id="117903"/>
    <lineage>
        <taxon>Eukaryota</taxon>
        <taxon>Metazoa</taxon>
        <taxon>Spiralia</taxon>
        <taxon>Lophotrochozoa</taxon>
        <taxon>Platyhelminthes</taxon>
        <taxon>Monogenea</taxon>
        <taxon>Polyopisthocotylea</taxon>
        <taxon>Polystomatidea</taxon>
        <taxon>Polystomatidae</taxon>
        <taxon>Protopolystoma</taxon>
    </lineage>
</organism>
<name>A0A448X2Y0_9PLAT</name>
<reference evidence="1" key="1">
    <citation type="submission" date="2018-11" db="EMBL/GenBank/DDBJ databases">
        <authorList>
            <consortium name="Pathogen Informatics"/>
        </authorList>
    </citation>
    <scope>NUCLEOTIDE SEQUENCE</scope>
</reference>
<comment type="caution">
    <text evidence="1">The sequence shown here is derived from an EMBL/GenBank/DDBJ whole genome shotgun (WGS) entry which is preliminary data.</text>
</comment>
<evidence type="ECO:0000313" key="2">
    <source>
        <dbReference type="Proteomes" id="UP000784294"/>
    </source>
</evidence>
<dbReference type="Proteomes" id="UP000784294">
    <property type="component" value="Unassembled WGS sequence"/>
</dbReference>
<accession>A0A448X2Y0</accession>
<sequence>MLVFWLLSATPLRSRFLPIRLGHFAIHLGFFSLSLSLSLSPRTRTRALPRLRWQDGQVRAACPTGENRSIQRCPACIGLSRCRILETGVSCLLDLLSLVLHRFIVPVAVGVAVAVAVTNAHEHAYGPHPSDTRIVKSKSLLAAKSLQSPATFRPTPPAASEIRIYLCQTMT</sequence>